<evidence type="ECO:0000256" key="1">
    <source>
        <dbReference type="ARBA" id="ARBA00009437"/>
    </source>
</evidence>
<name>A0A7X1KL63_9SPHN</name>
<proteinExistence type="inferred from homology"/>
<dbReference type="InterPro" id="IPR036390">
    <property type="entry name" value="WH_DNA-bd_sf"/>
</dbReference>
<reference evidence="6 7" key="1">
    <citation type="submission" date="2020-08" db="EMBL/GenBank/DDBJ databases">
        <title>The genome sequence of type strain Novosphingobium flavum NBRC 111647.</title>
        <authorList>
            <person name="Liu Y."/>
        </authorList>
    </citation>
    <scope>NUCLEOTIDE SEQUENCE [LARGE SCALE GENOMIC DNA]</scope>
    <source>
        <strain evidence="6 7">NBRC 111647</strain>
    </source>
</reference>
<evidence type="ECO:0000256" key="2">
    <source>
        <dbReference type="ARBA" id="ARBA00023015"/>
    </source>
</evidence>
<dbReference type="PANTHER" id="PTHR30419:SF8">
    <property type="entry name" value="NITROGEN ASSIMILATION TRANSCRIPTIONAL ACTIVATOR-RELATED"/>
    <property type="match status" value="1"/>
</dbReference>
<dbReference type="PROSITE" id="PS50931">
    <property type="entry name" value="HTH_LYSR"/>
    <property type="match status" value="1"/>
</dbReference>
<evidence type="ECO:0000259" key="5">
    <source>
        <dbReference type="PROSITE" id="PS50931"/>
    </source>
</evidence>
<evidence type="ECO:0000313" key="7">
    <source>
        <dbReference type="Proteomes" id="UP000566813"/>
    </source>
</evidence>
<dbReference type="InterPro" id="IPR000847">
    <property type="entry name" value="LysR_HTH_N"/>
</dbReference>
<comment type="similarity">
    <text evidence="1">Belongs to the LysR transcriptional regulatory family.</text>
</comment>
<accession>A0A7X1KL63</accession>
<feature type="domain" description="HTH lysR-type" evidence="5">
    <location>
        <begin position="19"/>
        <end position="76"/>
    </location>
</feature>
<dbReference type="SUPFAM" id="SSF53850">
    <property type="entry name" value="Periplasmic binding protein-like II"/>
    <property type="match status" value="1"/>
</dbReference>
<gene>
    <name evidence="6" type="ORF">H7F51_05270</name>
</gene>
<keyword evidence="4" id="KW-0804">Transcription</keyword>
<dbReference type="InterPro" id="IPR050950">
    <property type="entry name" value="HTH-type_LysR_regulators"/>
</dbReference>
<evidence type="ECO:0000256" key="3">
    <source>
        <dbReference type="ARBA" id="ARBA00023125"/>
    </source>
</evidence>
<dbReference type="Gene3D" id="3.40.190.290">
    <property type="match status" value="1"/>
</dbReference>
<dbReference type="SUPFAM" id="SSF46785">
    <property type="entry name" value="Winged helix' DNA-binding domain"/>
    <property type="match status" value="1"/>
</dbReference>
<dbReference type="InterPro" id="IPR036388">
    <property type="entry name" value="WH-like_DNA-bd_sf"/>
</dbReference>
<evidence type="ECO:0000313" key="6">
    <source>
        <dbReference type="EMBL" id="MBC2664920.1"/>
    </source>
</evidence>
<dbReference type="GO" id="GO:0003700">
    <property type="term" value="F:DNA-binding transcription factor activity"/>
    <property type="evidence" value="ECO:0007669"/>
    <property type="project" value="InterPro"/>
</dbReference>
<dbReference type="AlphaFoldDB" id="A0A7X1KL63"/>
<dbReference type="RefSeq" id="WP_185663171.1">
    <property type="nucleotide sequence ID" value="NZ_JACLAW010000003.1"/>
</dbReference>
<dbReference type="Gene3D" id="1.10.10.10">
    <property type="entry name" value="Winged helix-like DNA-binding domain superfamily/Winged helix DNA-binding domain"/>
    <property type="match status" value="1"/>
</dbReference>
<organism evidence="6 7">
    <name type="scientific">Novosphingobium flavum</name>
    <dbReference type="NCBI Taxonomy" id="1778672"/>
    <lineage>
        <taxon>Bacteria</taxon>
        <taxon>Pseudomonadati</taxon>
        <taxon>Pseudomonadota</taxon>
        <taxon>Alphaproteobacteria</taxon>
        <taxon>Sphingomonadales</taxon>
        <taxon>Sphingomonadaceae</taxon>
        <taxon>Novosphingobium</taxon>
    </lineage>
</organism>
<keyword evidence="2" id="KW-0805">Transcription regulation</keyword>
<protein>
    <submittedName>
        <fullName evidence="6">LysR family transcriptional regulator</fullName>
    </submittedName>
</protein>
<dbReference type="Pfam" id="PF00126">
    <property type="entry name" value="HTH_1"/>
    <property type="match status" value="1"/>
</dbReference>
<dbReference type="GO" id="GO:0005829">
    <property type="term" value="C:cytosol"/>
    <property type="evidence" value="ECO:0007669"/>
    <property type="project" value="TreeGrafter"/>
</dbReference>
<keyword evidence="3" id="KW-0238">DNA-binding</keyword>
<dbReference type="EMBL" id="JACLAW010000003">
    <property type="protein sequence ID" value="MBC2664920.1"/>
    <property type="molecule type" value="Genomic_DNA"/>
</dbReference>
<dbReference type="InterPro" id="IPR005119">
    <property type="entry name" value="LysR_subst-bd"/>
</dbReference>
<evidence type="ECO:0000256" key="4">
    <source>
        <dbReference type="ARBA" id="ARBA00023163"/>
    </source>
</evidence>
<sequence>MQVITPGMIPTLPALRNRLRMRHLQLLEALAEHGSLRAAADAIRVTQPAATKALQQMEGLLGGPMFVRHPRGLTPTVLGEALTRYATTVLADMASLQSELAAMAECMVGRVRIGAIMAGAPGLLTRALVEMNRAYPGVQMSVRVDTSDILVQALLAGQIDLMIGRVPEGWSTEHLTVDLMADEPLSVLVRPGHPVVGSKHLAGDLIRQTWVIQPEPSPLREQVNETFRQWGQRPQSIIETSSILTSISLIRASDMVSILPEVTARDFEEMGAITILPLSLDARLPPYGLITRTNRECTPAMSRVIETLHGAAHGMAA</sequence>
<dbReference type="PANTHER" id="PTHR30419">
    <property type="entry name" value="HTH-TYPE TRANSCRIPTIONAL REGULATOR YBHD"/>
    <property type="match status" value="1"/>
</dbReference>
<dbReference type="GO" id="GO:0003677">
    <property type="term" value="F:DNA binding"/>
    <property type="evidence" value="ECO:0007669"/>
    <property type="project" value="UniProtKB-KW"/>
</dbReference>
<dbReference type="Proteomes" id="UP000566813">
    <property type="component" value="Unassembled WGS sequence"/>
</dbReference>
<dbReference type="Pfam" id="PF03466">
    <property type="entry name" value="LysR_substrate"/>
    <property type="match status" value="1"/>
</dbReference>
<keyword evidence="7" id="KW-1185">Reference proteome</keyword>
<comment type="caution">
    <text evidence="6">The sequence shown here is derived from an EMBL/GenBank/DDBJ whole genome shotgun (WGS) entry which is preliminary data.</text>
</comment>